<dbReference type="InterPro" id="IPR027417">
    <property type="entry name" value="P-loop_NTPase"/>
</dbReference>
<dbReference type="Proteomes" id="UP000516117">
    <property type="component" value="Chromosome"/>
</dbReference>
<reference evidence="8 9" key="1">
    <citation type="submission" date="2020-08" db="EMBL/GenBank/DDBJ databases">
        <title>Genome sequence of Tessaracoccus defluvii JCM 17540T.</title>
        <authorList>
            <person name="Hyun D.-W."/>
            <person name="Bae J.-W."/>
        </authorList>
    </citation>
    <scope>NUCLEOTIDE SEQUENCE [LARGE SCALE GENOMIC DNA]</scope>
    <source>
        <strain evidence="8 9">JCM 17540</strain>
    </source>
</reference>
<comment type="similarity">
    <text evidence="2">Belongs to the ABC transporter superfamily.</text>
</comment>
<dbReference type="Gene3D" id="3.40.50.300">
    <property type="entry name" value="P-loop containing nucleotide triphosphate hydrolases"/>
    <property type="match status" value="1"/>
</dbReference>
<evidence type="ECO:0000256" key="2">
    <source>
        <dbReference type="ARBA" id="ARBA00005417"/>
    </source>
</evidence>
<dbReference type="SMART" id="SM00382">
    <property type="entry name" value="AAA"/>
    <property type="match status" value="1"/>
</dbReference>
<dbReference type="AlphaFoldDB" id="A0A7H0H9C6"/>
<sequence>MSVATAIATDRITRHFGDRVAVDGVSLEVSRGAAFGLLGPNGAGKTTTVRLLAGVLRPTAGAIRLFGEPLAAASSDQLRSRIGVQTDTSLYETLTLRDNLTTWAELYDVPRAEVSGRIDDVVQLLGLADRLGSKVGTLSKGMRQKAALARAVLHRPELLFLDEPTAGLDPESTQELLAYLRGLITSGASTVFICTHQLHGLESLCDAIGILQSGRLTTSGAVDDLLAARWPSPRYRLLVAGSPAAALPHLPANARVAGDGIEFDLAPASRSSP</sequence>
<keyword evidence="6" id="KW-0046">Antibiotic resistance</keyword>
<evidence type="ECO:0000313" key="8">
    <source>
        <dbReference type="EMBL" id="QNP57142.1"/>
    </source>
</evidence>
<evidence type="ECO:0000256" key="5">
    <source>
        <dbReference type="ARBA" id="ARBA00022840"/>
    </source>
</evidence>
<evidence type="ECO:0000256" key="4">
    <source>
        <dbReference type="ARBA" id="ARBA00022741"/>
    </source>
</evidence>
<keyword evidence="4" id="KW-0547">Nucleotide-binding</keyword>
<evidence type="ECO:0000313" key="9">
    <source>
        <dbReference type="Proteomes" id="UP000516117"/>
    </source>
</evidence>
<name>A0A7H0H9C6_9ACTN</name>
<keyword evidence="9" id="KW-1185">Reference proteome</keyword>
<dbReference type="PANTHER" id="PTHR42711:SF5">
    <property type="entry name" value="ABC TRANSPORTER ATP-BINDING PROTEIN NATA"/>
    <property type="match status" value="1"/>
</dbReference>
<dbReference type="PROSITE" id="PS50893">
    <property type="entry name" value="ABC_TRANSPORTER_2"/>
    <property type="match status" value="1"/>
</dbReference>
<evidence type="ECO:0000256" key="1">
    <source>
        <dbReference type="ARBA" id="ARBA00004202"/>
    </source>
</evidence>
<dbReference type="InterPro" id="IPR003439">
    <property type="entry name" value="ABC_transporter-like_ATP-bd"/>
</dbReference>
<dbReference type="PANTHER" id="PTHR42711">
    <property type="entry name" value="ABC TRANSPORTER ATP-BINDING PROTEIN"/>
    <property type="match status" value="1"/>
</dbReference>
<dbReference type="GO" id="GO:0046677">
    <property type="term" value="P:response to antibiotic"/>
    <property type="evidence" value="ECO:0007669"/>
    <property type="project" value="UniProtKB-KW"/>
</dbReference>
<comment type="subcellular location">
    <subcellularLocation>
        <location evidence="1">Cell membrane</location>
        <topology evidence="1">Peripheral membrane protein</topology>
    </subcellularLocation>
</comment>
<gene>
    <name evidence="8" type="ORF">H9L22_07640</name>
</gene>
<dbReference type="InterPro" id="IPR003593">
    <property type="entry name" value="AAA+_ATPase"/>
</dbReference>
<keyword evidence="3" id="KW-0813">Transport</keyword>
<dbReference type="KEGG" id="tdf:H9L22_07640"/>
<protein>
    <submittedName>
        <fullName evidence="8">ABC transporter ATP-binding protein</fullName>
    </submittedName>
</protein>
<feature type="domain" description="ABC transporter" evidence="7">
    <location>
        <begin position="7"/>
        <end position="238"/>
    </location>
</feature>
<dbReference type="GO" id="GO:0005886">
    <property type="term" value="C:plasma membrane"/>
    <property type="evidence" value="ECO:0007669"/>
    <property type="project" value="UniProtKB-SubCell"/>
</dbReference>
<accession>A0A7H0H9C6</accession>
<dbReference type="RefSeq" id="WP_187722245.1">
    <property type="nucleotide sequence ID" value="NZ_CP060789.1"/>
</dbReference>
<keyword evidence="5 8" id="KW-0067">ATP-binding</keyword>
<dbReference type="PROSITE" id="PS00211">
    <property type="entry name" value="ABC_TRANSPORTER_1"/>
    <property type="match status" value="1"/>
</dbReference>
<dbReference type="GO" id="GO:0005524">
    <property type="term" value="F:ATP binding"/>
    <property type="evidence" value="ECO:0007669"/>
    <property type="project" value="UniProtKB-KW"/>
</dbReference>
<proteinExistence type="inferred from homology"/>
<evidence type="ECO:0000259" key="7">
    <source>
        <dbReference type="PROSITE" id="PS50893"/>
    </source>
</evidence>
<dbReference type="Pfam" id="PF00005">
    <property type="entry name" value="ABC_tran"/>
    <property type="match status" value="1"/>
</dbReference>
<dbReference type="GO" id="GO:0016887">
    <property type="term" value="F:ATP hydrolysis activity"/>
    <property type="evidence" value="ECO:0007669"/>
    <property type="project" value="InterPro"/>
</dbReference>
<evidence type="ECO:0000256" key="6">
    <source>
        <dbReference type="ARBA" id="ARBA00023251"/>
    </source>
</evidence>
<dbReference type="SUPFAM" id="SSF52540">
    <property type="entry name" value="P-loop containing nucleoside triphosphate hydrolases"/>
    <property type="match status" value="1"/>
</dbReference>
<dbReference type="CDD" id="cd03230">
    <property type="entry name" value="ABC_DR_subfamily_A"/>
    <property type="match status" value="1"/>
</dbReference>
<dbReference type="InterPro" id="IPR017871">
    <property type="entry name" value="ABC_transporter-like_CS"/>
</dbReference>
<dbReference type="EMBL" id="CP060789">
    <property type="protein sequence ID" value="QNP57142.1"/>
    <property type="molecule type" value="Genomic_DNA"/>
</dbReference>
<evidence type="ECO:0000256" key="3">
    <source>
        <dbReference type="ARBA" id="ARBA00022448"/>
    </source>
</evidence>
<dbReference type="InterPro" id="IPR050763">
    <property type="entry name" value="ABC_transporter_ATP-binding"/>
</dbReference>
<organism evidence="8 9">
    <name type="scientific">Tessaracoccus defluvii</name>
    <dbReference type="NCBI Taxonomy" id="1285901"/>
    <lineage>
        <taxon>Bacteria</taxon>
        <taxon>Bacillati</taxon>
        <taxon>Actinomycetota</taxon>
        <taxon>Actinomycetes</taxon>
        <taxon>Propionibacteriales</taxon>
        <taxon>Propionibacteriaceae</taxon>
        <taxon>Tessaracoccus</taxon>
    </lineage>
</organism>